<dbReference type="AlphaFoldDB" id="A0A2T3NSY6"/>
<reference evidence="1 2" key="1">
    <citation type="submission" date="2018-01" db="EMBL/GenBank/DDBJ databases">
        <title>Whole genome sequencing of Histamine producing bacteria.</title>
        <authorList>
            <person name="Butler K."/>
        </authorList>
    </citation>
    <scope>NUCLEOTIDE SEQUENCE [LARGE SCALE GENOMIC DNA]</scope>
    <source>
        <strain evidence="1 2">DSM 100436</strain>
    </source>
</reference>
<sequence>MLIGLLIGSMATASATEVTEQEVSRVMSSSQVQQQVDVLSDLYNTSDFRALEFELSQISGLKQEAVRSQLVAHAVELDVLDQAKADWLQAQAERKPAFNVVQQGDGYLVTQSAFHYGAQARGLVLKWQQTLLAQKMVVQAEVGELVLSEWIQRDLPTQTTRRDIFLAQLPSLSDQAVIALAAQFTSDSKLVWLPDNAIIAALAAASGEEAVYHLLWRRRSDQYSVAELQRLTERASEPEALEQIMAATINPSLKLQAYRSLVGLNPLPPTARQFLKGKLDEVEDGKLVAFELARNGYLDWLEQLALVSSSKVLQRNFEAAVTQLP</sequence>
<organism evidence="1 2">
    <name type="scientific">Photobacterium sanctipauli</name>
    <dbReference type="NCBI Taxonomy" id="1342794"/>
    <lineage>
        <taxon>Bacteria</taxon>
        <taxon>Pseudomonadati</taxon>
        <taxon>Pseudomonadota</taxon>
        <taxon>Gammaproteobacteria</taxon>
        <taxon>Vibrionales</taxon>
        <taxon>Vibrionaceae</taxon>
        <taxon>Photobacterium</taxon>
    </lineage>
</organism>
<protein>
    <submittedName>
        <fullName evidence="1">Uncharacterized protein</fullName>
    </submittedName>
</protein>
<dbReference type="EMBL" id="PYMA01000007">
    <property type="protein sequence ID" value="PSW19368.1"/>
    <property type="molecule type" value="Genomic_DNA"/>
</dbReference>
<comment type="caution">
    <text evidence="1">The sequence shown here is derived from an EMBL/GenBank/DDBJ whole genome shotgun (WGS) entry which is preliminary data.</text>
</comment>
<dbReference type="RefSeq" id="WP_036821769.1">
    <property type="nucleotide sequence ID" value="NZ_PYMA01000007.1"/>
</dbReference>
<dbReference type="Proteomes" id="UP000241771">
    <property type="component" value="Unassembled WGS sequence"/>
</dbReference>
<accession>A0A2T3NSY6</accession>
<gene>
    <name evidence="1" type="ORF">C9I98_13455</name>
</gene>
<evidence type="ECO:0000313" key="2">
    <source>
        <dbReference type="Proteomes" id="UP000241771"/>
    </source>
</evidence>
<evidence type="ECO:0000313" key="1">
    <source>
        <dbReference type="EMBL" id="PSW19368.1"/>
    </source>
</evidence>
<name>A0A2T3NSY6_9GAMM</name>
<keyword evidence="2" id="KW-1185">Reference proteome</keyword>
<dbReference type="OrthoDB" id="5825090at2"/>
<proteinExistence type="predicted"/>